<dbReference type="EMBL" id="BAAAZN010000011">
    <property type="protein sequence ID" value="GAA3560979.1"/>
    <property type="molecule type" value="Genomic_DNA"/>
</dbReference>
<gene>
    <name evidence="3" type="ORF">GCM10022222_50960</name>
</gene>
<feature type="domain" description="Transposase IS116/IS110/IS902 C-terminal" evidence="2">
    <location>
        <begin position="270"/>
        <end position="353"/>
    </location>
</feature>
<dbReference type="Proteomes" id="UP001500689">
    <property type="component" value="Unassembled WGS sequence"/>
</dbReference>
<name>A0ABP6X506_9PSEU</name>
<evidence type="ECO:0000313" key="4">
    <source>
        <dbReference type="Proteomes" id="UP001500689"/>
    </source>
</evidence>
<evidence type="ECO:0000259" key="1">
    <source>
        <dbReference type="Pfam" id="PF01548"/>
    </source>
</evidence>
<keyword evidence="4" id="KW-1185">Reference proteome</keyword>
<dbReference type="InterPro" id="IPR002525">
    <property type="entry name" value="Transp_IS110-like_N"/>
</dbReference>
<protein>
    <submittedName>
        <fullName evidence="3">IS110-like element IS117 family transposase</fullName>
    </submittedName>
</protein>
<feature type="domain" description="Transposase IS110-like N-terminal" evidence="1">
    <location>
        <begin position="5"/>
        <end position="160"/>
    </location>
</feature>
<dbReference type="Pfam" id="PF02371">
    <property type="entry name" value="Transposase_20"/>
    <property type="match status" value="1"/>
</dbReference>
<comment type="caution">
    <text evidence="3">The sequence shown here is derived from an EMBL/GenBank/DDBJ whole genome shotgun (WGS) entry which is preliminary data.</text>
</comment>
<dbReference type="InterPro" id="IPR003346">
    <property type="entry name" value="Transposase_20"/>
</dbReference>
<sequence length="404" mass="43766">MAITCGIDWAEAHHDVALVDEHGNVVARQRIGVGAEGFSTLMGMLAEHSEPAQIPVALETEKNLLVVALSGAGFPVYPINPRAVARYRERHGQAGGKSDPGDATVLANILRTDRPMHRQLPEISEHALAIKTLARQHQEAIWALNQTVSRLRSVLLEFYPNAVTTFTNLKHHATTAILAAAPTPEAAARLNRRRVVALLHRCGRRNDPGLVEKILDGLKGPALRQPAQAEAALGVTVAQLVAIITSMRTAVDVLETELTQQFATHPMAPTLQSAPGLGPVLAARVLAEVGDDSQRFTTAAGLRTFAGTAPVTRASGRSHYVKARKVRNKRLGDACHWWAFSTLTKSAGARAHYDRRRAAGDHHNAALRNLANRLLGRLWWCMINNQPWDDSAAWPTSATATTAT</sequence>
<reference evidence="4" key="1">
    <citation type="journal article" date="2019" name="Int. J. Syst. Evol. Microbiol.">
        <title>The Global Catalogue of Microorganisms (GCM) 10K type strain sequencing project: providing services to taxonomists for standard genome sequencing and annotation.</title>
        <authorList>
            <consortium name="The Broad Institute Genomics Platform"/>
            <consortium name="The Broad Institute Genome Sequencing Center for Infectious Disease"/>
            <person name="Wu L."/>
            <person name="Ma J."/>
        </authorList>
    </citation>
    <scope>NUCLEOTIDE SEQUENCE [LARGE SCALE GENOMIC DNA]</scope>
    <source>
        <strain evidence="4">JCM 16898</strain>
    </source>
</reference>
<dbReference type="Pfam" id="PF01548">
    <property type="entry name" value="DEDD_Tnp_IS110"/>
    <property type="match status" value="1"/>
</dbReference>
<dbReference type="NCBIfam" id="NF033542">
    <property type="entry name" value="transpos_IS110"/>
    <property type="match status" value="1"/>
</dbReference>
<dbReference type="PANTHER" id="PTHR33055">
    <property type="entry name" value="TRANSPOSASE FOR INSERTION SEQUENCE ELEMENT IS1111A"/>
    <property type="match status" value="1"/>
</dbReference>
<accession>A0ABP6X506</accession>
<dbReference type="PANTHER" id="PTHR33055:SF3">
    <property type="entry name" value="PUTATIVE TRANSPOSASE FOR IS117-RELATED"/>
    <property type="match status" value="1"/>
</dbReference>
<evidence type="ECO:0000259" key="2">
    <source>
        <dbReference type="Pfam" id="PF02371"/>
    </source>
</evidence>
<dbReference type="InterPro" id="IPR047650">
    <property type="entry name" value="Transpos_IS110"/>
</dbReference>
<proteinExistence type="predicted"/>
<organism evidence="3 4">
    <name type="scientific">Amycolatopsis ultiminotia</name>
    <dbReference type="NCBI Taxonomy" id="543629"/>
    <lineage>
        <taxon>Bacteria</taxon>
        <taxon>Bacillati</taxon>
        <taxon>Actinomycetota</taxon>
        <taxon>Actinomycetes</taxon>
        <taxon>Pseudonocardiales</taxon>
        <taxon>Pseudonocardiaceae</taxon>
        <taxon>Amycolatopsis</taxon>
    </lineage>
</organism>
<evidence type="ECO:0000313" key="3">
    <source>
        <dbReference type="EMBL" id="GAA3560979.1"/>
    </source>
</evidence>
<dbReference type="RefSeq" id="WP_344864059.1">
    <property type="nucleotide sequence ID" value="NZ_BAAAZN010000011.1"/>
</dbReference>